<feature type="region of interest" description="Disordered" evidence="1">
    <location>
        <begin position="27"/>
        <end position="50"/>
    </location>
</feature>
<dbReference type="EMBL" id="KI630190">
    <property type="protein sequence ID" value="EYU45421.1"/>
    <property type="molecule type" value="Genomic_DNA"/>
</dbReference>
<accession>A0A022RZJ2</accession>
<dbReference type="PANTHER" id="PTHR36030">
    <property type="entry name" value="CALMODULIN-BINDING DOMAIN-CONTAINING PROTEIN"/>
    <property type="match status" value="1"/>
</dbReference>
<evidence type="ECO:0000313" key="3">
    <source>
        <dbReference type="Proteomes" id="UP000030748"/>
    </source>
</evidence>
<dbReference type="eggNOG" id="ENOG502S4KG">
    <property type="taxonomic scope" value="Eukaryota"/>
</dbReference>
<gene>
    <name evidence="2" type="ORF">MIMGU_mgv1a016151mg</name>
</gene>
<reference evidence="2 3" key="1">
    <citation type="journal article" date="2013" name="Proc. Natl. Acad. Sci. U.S.A.">
        <title>Fine-scale variation in meiotic recombination in Mimulus inferred from population shotgun sequencing.</title>
        <authorList>
            <person name="Hellsten U."/>
            <person name="Wright K.M."/>
            <person name="Jenkins J."/>
            <person name="Shu S."/>
            <person name="Yuan Y."/>
            <person name="Wessler S.R."/>
            <person name="Schmutz J."/>
            <person name="Willis J.H."/>
            <person name="Rokhsar D.S."/>
        </authorList>
    </citation>
    <scope>NUCLEOTIDE SEQUENCE [LARGE SCALE GENOMIC DNA]</scope>
    <source>
        <strain evidence="3">cv. DUN x IM62</strain>
    </source>
</reference>
<keyword evidence="3" id="KW-1185">Reference proteome</keyword>
<sequence>MDSTGGNKRRSLISRSKLVMSIYRAAKGSPANHQQPINKPATKLGPTSSSSSKMAGGIIIVNQDQQTPKVAFVVKERNRDSYRKLENFYGGAAEDEAVDAKAARYISNVQERFRLERVNSDRKINYDEFIHL</sequence>
<protein>
    <submittedName>
        <fullName evidence="2">Uncharacterized protein</fullName>
    </submittedName>
</protein>
<name>A0A022RZJ2_ERYGU</name>
<dbReference type="InterPro" id="IPR008480">
    <property type="entry name" value="DUF761_pln"/>
</dbReference>
<dbReference type="PhylomeDB" id="A0A022RZJ2"/>
<evidence type="ECO:0000313" key="2">
    <source>
        <dbReference type="EMBL" id="EYU45421.1"/>
    </source>
</evidence>
<dbReference type="Pfam" id="PF05553">
    <property type="entry name" value="DUF761"/>
    <property type="match status" value="1"/>
</dbReference>
<dbReference type="Proteomes" id="UP000030748">
    <property type="component" value="Unassembled WGS sequence"/>
</dbReference>
<organism evidence="2 3">
    <name type="scientific">Erythranthe guttata</name>
    <name type="common">Yellow monkey flower</name>
    <name type="synonym">Mimulus guttatus</name>
    <dbReference type="NCBI Taxonomy" id="4155"/>
    <lineage>
        <taxon>Eukaryota</taxon>
        <taxon>Viridiplantae</taxon>
        <taxon>Streptophyta</taxon>
        <taxon>Embryophyta</taxon>
        <taxon>Tracheophyta</taxon>
        <taxon>Spermatophyta</taxon>
        <taxon>Magnoliopsida</taxon>
        <taxon>eudicotyledons</taxon>
        <taxon>Gunneridae</taxon>
        <taxon>Pentapetalae</taxon>
        <taxon>asterids</taxon>
        <taxon>lamiids</taxon>
        <taxon>Lamiales</taxon>
        <taxon>Phrymaceae</taxon>
        <taxon>Erythranthe</taxon>
    </lineage>
</organism>
<proteinExistence type="predicted"/>
<dbReference type="PANTHER" id="PTHR36030:SF1">
    <property type="entry name" value="CALMODULIN-BINDING DOMAIN-CONTAINING PROTEIN"/>
    <property type="match status" value="1"/>
</dbReference>
<dbReference type="AlphaFoldDB" id="A0A022RZJ2"/>
<evidence type="ECO:0000256" key="1">
    <source>
        <dbReference type="SAM" id="MobiDB-lite"/>
    </source>
</evidence>